<dbReference type="EMBL" id="MNAD01000914">
    <property type="protein sequence ID" value="OJT09444.1"/>
    <property type="molecule type" value="Genomic_DNA"/>
</dbReference>
<proteinExistence type="predicted"/>
<reference evidence="2 3" key="1">
    <citation type="submission" date="2016-10" db="EMBL/GenBank/DDBJ databases">
        <title>Genome sequence of the basidiomycete white-rot fungus Trametes pubescens.</title>
        <authorList>
            <person name="Makela M.R."/>
            <person name="Granchi Z."/>
            <person name="Peng M."/>
            <person name="De Vries R.P."/>
            <person name="Grigoriev I."/>
            <person name="Riley R."/>
            <person name="Hilden K."/>
        </authorList>
    </citation>
    <scope>NUCLEOTIDE SEQUENCE [LARGE SCALE GENOMIC DNA]</scope>
    <source>
        <strain evidence="2 3">FBCC735</strain>
    </source>
</reference>
<gene>
    <name evidence="2" type="ORF">TRAPUB_14075</name>
</gene>
<keyword evidence="3" id="KW-1185">Reference proteome</keyword>
<evidence type="ECO:0000313" key="2">
    <source>
        <dbReference type="EMBL" id="OJT09444.1"/>
    </source>
</evidence>
<comment type="caution">
    <text evidence="2">The sequence shown here is derived from an EMBL/GenBank/DDBJ whole genome shotgun (WGS) entry which is preliminary data.</text>
</comment>
<dbReference type="OrthoDB" id="5424209at2759"/>
<evidence type="ECO:0000313" key="3">
    <source>
        <dbReference type="Proteomes" id="UP000184267"/>
    </source>
</evidence>
<dbReference type="Proteomes" id="UP000184267">
    <property type="component" value="Unassembled WGS sequence"/>
</dbReference>
<dbReference type="AlphaFoldDB" id="A0A1M2VPB3"/>
<name>A0A1M2VPB3_TRAPU</name>
<protein>
    <submittedName>
        <fullName evidence="2">Uncharacterized protein</fullName>
    </submittedName>
</protein>
<sequence>MLDDHPDKPKALGTSDHDTHNVPEYEAYKYYGGLSGFGGRGPKLVYRTSTDKFAAPRGPEAYSRVMRLRHVPNNHKLGQEGLWDRIRSEVVRFLDQRGIWFSSVDLARFAWVETRKLNSGDEGNEHEEEEDPAASEEQPDYDELPHFKKFDKVHTTPATIWIGVMPNTTTAEQAYHSSRDILDLLSQHSITGVEIAYRESEVTFSGGPALFAPPRRYLDPLKDVIDNLSSALSVPIAPLREDTQGTLGFYFKAGNELYGVTTRHVLFKDYEPNIEYNYIAGPKKEVVVMGPSAFTAHIEFLQETIRRHEFTLKYLERSIASLTTKAEDISPDPGAEELKDALAKTQEQLTDTRRKMDVVTAHMTDVKAKWRKVEDRVIGHVVWAPPIVAVPPHQYMQDVCVIKLDQEKFLHFKGNVLNLGPELDPSKFVGMMCNNHYDAPCEFEYPLSGLLELHGVLTEEEMRTSPPAEAIRRVIKRGPSTLTTIGRLSPYTSHVRRYYPTGHLDSVETAIHTDHADSLPFSMRGDSGAAIVDARGRFVALLTGGAGINDITYGTPSCEITYGTPMHWLWPLIQAKFEGASLDFGSDKLNH</sequence>
<feature type="region of interest" description="Disordered" evidence="1">
    <location>
        <begin position="119"/>
        <end position="142"/>
    </location>
</feature>
<organism evidence="2 3">
    <name type="scientific">Trametes pubescens</name>
    <name type="common">White-rot fungus</name>
    <dbReference type="NCBI Taxonomy" id="154538"/>
    <lineage>
        <taxon>Eukaryota</taxon>
        <taxon>Fungi</taxon>
        <taxon>Dikarya</taxon>
        <taxon>Basidiomycota</taxon>
        <taxon>Agaricomycotina</taxon>
        <taxon>Agaricomycetes</taxon>
        <taxon>Polyporales</taxon>
        <taxon>Polyporaceae</taxon>
        <taxon>Trametes</taxon>
    </lineage>
</organism>
<accession>A0A1M2VPB3</accession>
<evidence type="ECO:0000256" key="1">
    <source>
        <dbReference type="SAM" id="MobiDB-lite"/>
    </source>
</evidence>
<dbReference type="OMA" id="AVPPHQY"/>
<feature type="compositionally biased region" description="Acidic residues" evidence="1">
    <location>
        <begin position="122"/>
        <end position="142"/>
    </location>
</feature>